<reference evidence="2 3" key="1">
    <citation type="submission" date="2018-07" db="EMBL/GenBank/DDBJ databases">
        <title>Marsedoiliclastica nanhaica gen. nov. sp. nov., a novel marine hydrocarbonoclastic bacterium isolated from an in-situ enriched hydrocarbon-degrading consortium in deep-sea sediment.</title>
        <authorList>
            <person name="Dong C."/>
            <person name="Ma T."/>
            <person name="Liu R."/>
            <person name="Shao Z."/>
        </authorList>
    </citation>
    <scope>NUCLEOTIDE SEQUENCE [LARGE SCALE GENOMIC DNA]</scope>
    <source>
        <strain evidence="3">soil36-7</strain>
    </source>
</reference>
<accession>A0A4P7XLH9</accession>
<name>A0A4P7XLH9_9ALTE</name>
<sequence>MSAGRRLLGRLALLILLLSIAALSSCRYPRDIEGTLDKVKGGFLDVGVTENSPWVIRTDTGAVGLEPDIVMDLAEKLDAEVRWHWGNESALLEALKQFQLDLVIGGLTKSKRLSSVSALTKPYFSSVYTVGVPRPAPLPLSLDDLTVTVPAVNHLHKALVGKGAQPITSSTAATTDGAVAAPTWWLRAHGFEPGPWKLATDKHVFALPKGENGWMMVTQRHLNGLSGLGERLQKLEAGG</sequence>
<evidence type="ECO:0000313" key="2">
    <source>
        <dbReference type="EMBL" id="QCF28021.1"/>
    </source>
</evidence>
<gene>
    <name evidence="2" type="ORF">soil367_17285</name>
</gene>
<dbReference type="Pfam" id="PF00497">
    <property type="entry name" value="SBP_bac_3"/>
    <property type="match status" value="1"/>
</dbReference>
<keyword evidence="3" id="KW-1185">Reference proteome</keyword>
<dbReference type="Proteomes" id="UP000298049">
    <property type="component" value="Chromosome"/>
</dbReference>
<dbReference type="KEGG" id="hmi:soil367_17285"/>
<feature type="domain" description="Solute-binding protein family 3/N-terminal" evidence="1">
    <location>
        <begin position="45"/>
        <end position="136"/>
    </location>
</feature>
<dbReference type="EMBL" id="CP031093">
    <property type="protein sequence ID" value="QCF28021.1"/>
    <property type="molecule type" value="Genomic_DNA"/>
</dbReference>
<proteinExistence type="predicted"/>
<dbReference type="OrthoDB" id="9768183at2"/>
<dbReference type="PROSITE" id="PS51257">
    <property type="entry name" value="PROKAR_LIPOPROTEIN"/>
    <property type="match status" value="1"/>
</dbReference>
<dbReference type="InterPro" id="IPR001638">
    <property type="entry name" value="Solute-binding_3/MltF_N"/>
</dbReference>
<dbReference type="AlphaFoldDB" id="A0A4P7XLH9"/>
<dbReference type="Gene3D" id="3.40.190.10">
    <property type="entry name" value="Periplasmic binding protein-like II"/>
    <property type="match status" value="1"/>
</dbReference>
<dbReference type="SUPFAM" id="SSF53850">
    <property type="entry name" value="Periplasmic binding protein-like II"/>
    <property type="match status" value="1"/>
</dbReference>
<organism evidence="2 3">
    <name type="scientific">Hydrocarboniclastica marina</name>
    <dbReference type="NCBI Taxonomy" id="2259620"/>
    <lineage>
        <taxon>Bacteria</taxon>
        <taxon>Pseudomonadati</taxon>
        <taxon>Pseudomonadota</taxon>
        <taxon>Gammaproteobacteria</taxon>
        <taxon>Alteromonadales</taxon>
        <taxon>Alteromonadaceae</taxon>
        <taxon>Hydrocarboniclastica</taxon>
    </lineage>
</organism>
<evidence type="ECO:0000259" key="1">
    <source>
        <dbReference type="Pfam" id="PF00497"/>
    </source>
</evidence>
<protein>
    <recommendedName>
        <fullName evidence="1">Solute-binding protein family 3/N-terminal domain-containing protein</fullName>
    </recommendedName>
</protein>
<evidence type="ECO:0000313" key="3">
    <source>
        <dbReference type="Proteomes" id="UP000298049"/>
    </source>
</evidence>